<dbReference type="Gene3D" id="3.40.50.720">
    <property type="entry name" value="NAD(P)-binding Rossmann-like Domain"/>
    <property type="match status" value="1"/>
</dbReference>
<dbReference type="SUPFAM" id="SSF51735">
    <property type="entry name" value="NAD(P)-binding Rossmann-fold domains"/>
    <property type="match status" value="1"/>
</dbReference>
<dbReference type="InterPro" id="IPR047122">
    <property type="entry name" value="Trans-enoyl_RdTase-like"/>
</dbReference>
<name>A0ABP1DD01_9APHY</name>
<dbReference type="Proteomes" id="UP001497453">
    <property type="component" value="Chromosome 3"/>
</dbReference>
<keyword evidence="3" id="KW-1185">Reference proteome</keyword>
<dbReference type="SMART" id="SM00829">
    <property type="entry name" value="PKS_ER"/>
    <property type="match status" value="1"/>
</dbReference>
<dbReference type="PANTHER" id="PTHR45348">
    <property type="entry name" value="HYPOTHETICAL OXIDOREDUCTASE (EUROFUNG)"/>
    <property type="match status" value="1"/>
</dbReference>
<feature type="domain" description="Enoyl reductase (ER)" evidence="1">
    <location>
        <begin position="13"/>
        <end position="347"/>
    </location>
</feature>
<dbReference type="Pfam" id="PF08240">
    <property type="entry name" value="ADH_N"/>
    <property type="match status" value="1"/>
</dbReference>
<evidence type="ECO:0000313" key="2">
    <source>
        <dbReference type="EMBL" id="CAL1705738.1"/>
    </source>
</evidence>
<dbReference type="PANTHER" id="PTHR45348:SF2">
    <property type="entry name" value="ZINC-TYPE ALCOHOL DEHYDROGENASE-LIKE PROTEIN C2E1P3.01"/>
    <property type="match status" value="1"/>
</dbReference>
<organism evidence="2 3">
    <name type="scientific">Somion occarium</name>
    <dbReference type="NCBI Taxonomy" id="3059160"/>
    <lineage>
        <taxon>Eukaryota</taxon>
        <taxon>Fungi</taxon>
        <taxon>Dikarya</taxon>
        <taxon>Basidiomycota</taxon>
        <taxon>Agaricomycotina</taxon>
        <taxon>Agaricomycetes</taxon>
        <taxon>Polyporales</taxon>
        <taxon>Cerrenaceae</taxon>
        <taxon>Somion</taxon>
    </lineage>
</organism>
<gene>
    <name evidence="2" type="ORF">GFSPODELE1_LOCUS5560</name>
</gene>
<sequence length="351" mass="38179">MSTPQTMKSLITQETKTVAVEEIPVPEIDEDEVLIKNVAIALNPTDWKHVDFTTNVGTIPGCDFSGTVVQIGKSVTNFAVGDHVAGFTQGGMYKDRGAFAEYVKTPADLVWKVPEGTLTHEEAATFGCAYWTAVQALFNPTRLGLTEPPNRAATSEWILIYGGSTSVGLFAVQLAHLAGYKVISTASVKNHELVKSLGADAVIDYKNPDVVDQIKQITGNSIHIGFDTVSTEPSQELAIKTFGPGSGKLLIILGPSKTAQELRSDVKIQSTLIYTALGRAFQYRQSRYEVQPEDRAHMAAFLKKTPELVRTGAIKPNPVRLWPGGLETVKDGLQYLREGKNSGEKVVYRLA</sequence>
<dbReference type="InterPro" id="IPR013154">
    <property type="entry name" value="ADH-like_N"/>
</dbReference>
<accession>A0ABP1DD01</accession>
<dbReference type="Pfam" id="PF00107">
    <property type="entry name" value="ADH_zinc_N"/>
    <property type="match status" value="1"/>
</dbReference>
<evidence type="ECO:0000259" key="1">
    <source>
        <dbReference type="SMART" id="SM00829"/>
    </source>
</evidence>
<dbReference type="Gene3D" id="3.90.180.10">
    <property type="entry name" value="Medium-chain alcohol dehydrogenases, catalytic domain"/>
    <property type="match status" value="1"/>
</dbReference>
<dbReference type="SUPFAM" id="SSF50129">
    <property type="entry name" value="GroES-like"/>
    <property type="match status" value="1"/>
</dbReference>
<dbReference type="InterPro" id="IPR013149">
    <property type="entry name" value="ADH-like_C"/>
</dbReference>
<proteinExistence type="predicted"/>
<reference evidence="3" key="1">
    <citation type="submission" date="2024-04" db="EMBL/GenBank/DDBJ databases">
        <authorList>
            <person name="Shaw F."/>
            <person name="Minotto A."/>
        </authorList>
    </citation>
    <scope>NUCLEOTIDE SEQUENCE [LARGE SCALE GENOMIC DNA]</scope>
</reference>
<dbReference type="CDD" id="cd08249">
    <property type="entry name" value="enoyl_reductase_like"/>
    <property type="match status" value="1"/>
</dbReference>
<protein>
    <recommendedName>
        <fullName evidence="1">Enoyl reductase (ER) domain-containing protein</fullName>
    </recommendedName>
</protein>
<evidence type="ECO:0000313" key="3">
    <source>
        <dbReference type="Proteomes" id="UP001497453"/>
    </source>
</evidence>
<dbReference type="InterPro" id="IPR036291">
    <property type="entry name" value="NAD(P)-bd_dom_sf"/>
</dbReference>
<dbReference type="EMBL" id="OZ037946">
    <property type="protein sequence ID" value="CAL1705738.1"/>
    <property type="molecule type" value="Genomic_DNA"/>
</dbReference>
<dbReference type="InterPro" id="IPR011032">
    <property type="entry name" value="GroES-like_sf"/>
</dbReference>
<dbReference type="InterPro" id="IPR020843">
    <property type="entry name" value="ER"/>
</dbReference>